<gene>
    <name evidence="1" type="ORF">UFOPK4179_00866</name>
</gene>
<protein>
    <submittedName>
        <fullName evidence="1">Unannotated protein</fullName>
    </submittedName>
</protein>
<sequence>MPSWFYQDQEDQQAKCDRPLDLVALQLREQCRDVLLVRVGRQSRRAIEDANRFRLPLHDLMQEWVQGIHPARRAPNSASASRNIVSESDAVPSKRIVSRISSWPYPSAVRASRTSAALD</sequence>
<name>A0A6J6AH14_9ZZZZ</name>
<reference evidence="1" key="1">
    <citation type="submission" date="2020-05" db="EMBL/GenBank/DDBJ databases">
        <authorList>
            <person name="Chiriac C."/>
            <person name="Salcher M."/>
            <person name="Ghai R."/>
            <person name="Kavagutti S V."/>
        </authorList>
    </citation>
    <scope>NUCLEOTIDE SEQUENCE</scope>
</reference>
<dbReference type="AlphaFoldDB" id="A0A6J6AH14"/>
<proteinExistence type="predicted"/>
<accession>A0A6J6AH14</accession>
<dbReference type="EMBL" id="CAETWZ010000078">
    <property type="protein sequence ID" value="CAB4368072.1"/>
    <property type="molecule type" value="Genomic_DNA"/>
</dbReference>
<organism evidence="1">
    <name type="scientific">freshwater metagenome</name>
    <dbReference type="NCBI Taxonomy" id="449393"/>
    <lineage>
        <taxon>unclassified sequences</taxon>
        <taxon>metagenomes</taxon>
        <taxon>ecological metagenomes</taxon>
    </lineage>
</organism>
<evidence type="ECO:0000313" key="1">
    <source>
        <dbReference type="EMBL" id="CAB4368072.1"/>
    </source>
</evidence>